<comment type="caution">
    <text evidence="5">The sequence shown here is derived from an EMBL/GenBank/DDBJ whole genome shotgun (WGS) entry which is preliminary data.</text>
</comment>
<dbReference type="PANTHER" id="PTHR44858">
    <property type="entry name" value="TETRATRICOPEPTIDE REPEAT PROTEIN 6"/>
    <property type="match status" value="1"/>
</dbReference>
<dbReference type="AlphaFoldDB" id="A0A4R6SDM0"/>
<dbReference type="PANTHER" id="PTHR44858:SF1">
    <property type="entry name" value="UDP-N-ACETYLGLUCOSAMINE--PEPTIDE N-ACETYLGLUCOSAMINYLTRANSFERASE SPINDLY-RELATED"/>
    <property type="match status" value="1"/>
</dbReference>
<dbReference type="SMART" id="SM00028">
    <property type="entry name" value="TPR"/>
    <property type="match status" value="6"/>
</dbReference>
<proteinExistence type="predicted"/>
<dbReference type="Pfam" id="PF13424">
    <property type="entry name" value="TPR_12"/>
    <property type="match status" value="1"/>
</dbReference>
<feature type="chain" id="PRO_5020684131" evidence="4">
    <location>
        <begin position="26"/>
        <end position="400"/>
    </location>
</feature>
<organism evidence="5 6">
    <name type="scientific">Halanaerobium saccharolyticum</name>
    <dbReference type="NCBI Taxonomy" id="43595"/>
    <lineage>
        <taxon>Bacteria</taxon>
        <taxon>Bacillati</taxon>
        <taxon>Bacillota</taxon>
        <taxon>Clostridia</taxon>
        <taxon>Halanaerobiales</taxon>
        <taxon>Halanaerobiaceae</taxon>
        <taxon>Halanaerobium</taxon>
    </lineage>
</organism>
<dbReference type="PROSITE" id="PS50005">
    <property type="entry name" value="TPR"/>
    <property type="match status" value="6"/>
</dbReference>
<dbReference type="Proteomes" id="UP000295176">
    <property type="component" value="Unassembled WGS sequence"/>
</dbReference>
<dbReference type="EMBL" id="SNXX01000005">
    <property type="protein sequence ID" value="TDP98239.1"/>
    <property type="molecule type" value="Genomic_DNA"/>
</dbReference>
<keyword evidence="1" id="KW-0677">Repeat</keyword>
<dbReference type="InterPro" id="IPR011990">
    <property type="entry name" value="TPR-like_helical_dom_sf"/>
</dbReference>
<evidence type="ECO:0000256" key="2">
    <source>
        <dbReference type="ARBA" id="ARBA00022803"/>
    </source>
</evidence>
<dbReference type="Pfam" id="PF13181">
    <property type="entry name" value="TPR_8"/>
    <property type="match status" value="2"/>
</dbReference>
<feature type="repeat" description="TPR" evidence="3">
    <location>
        <begin position="248"/>
        <end position="281"/>
    </location>
</feature>
<feature type="signal peptide" evidence="4">
    <location>
        <begin position="1"/>
        <end position="25"/>
    </location>
</feature>
<accession>A0A4R6SDM0</accession>
<keyword evidence="4" id="KW-0732">Signal</keyword>
<protein>
    <submittedName>
        <fullName evidence="5">Tfp pilus assembly protein PilF</fullName>
    </submittedName>
</protein>
<sequence length="400" mass="46339">MFIKKIIAFLLVSLLIISTSSFILAQSTDEILEPAEDVFSSALEDYNQKNYNQAAEKLNNLLKRNDLTEELEFSALYYSTLTAVKRYQTNQAIKHLEAFNQAGFQDAELNWKIGELFLNKDGQFDSANFEKALVYLNKAEELGLDKLSFKRDLAYAYLENQDLKRSENIYNEIVKENAISSDYFNLARIKEKQEQLNQAVEYYETARDMDGQQSALYLNLGNLYQKLENYDSAVNVYKEGTDIRSEFAALYIGLGESYIRLENYSEAKKSLEKAVEINENSYYGYHLLGDIEKENGNHNQAFNYYDQSLKNNPDYVKTYLAQGQLHLEREEYQNAIAKFSTAVEKNPDYAESHYYLGRAYYKADMLEAAAAEFRKTVHINDRFPEAEEMLKKIENELNSN</sequence>
<evidence type="ECO:0000313" key="5">
    <source>
        <dbReference type="EMBL" id="TDP98239.1"/>
    </source>
</evidence>
<dbReference type="GO" id="GO:0046813">
    <property type="term" value="P:receptor-mediated virion attachment to host cell"/>
    <property type="evidence" value="ECO:0007669"/>
    <property type="project" value="TreeGrafter"/>
</dbReference>
<feature type="repeat" description="TPR" evidence="3">
    <location>
        <begin position="214"/>
        <end position="247"/>
    </location>
</feature>
<reference evidence="5 6" key="1">
    <citation type="submission" date="2019-03" db="EMBL/GenBank/DDBJ databases">
        <title>Subsurface microbial communities from deep shales in Ohio and West Virginia, USA.</title>
        <authorList>
            <person name="Wrighton K."/>
        </authorList>
    </citation>
    <scope>NUCLEOTIDE SEQUENCE [LARGE SCALE GENOMIC DNA]</scope>
    <source>
        <strain evidence="5 6">MSL 7</strain>
    </source>
</reference>
<dbReference type="InterPro" id="IPR019734">
    <property type="entry name" value="TPR_rpt"/>
</dbReference>
<dbReference type="Gene3D" id="1.25.40.10">
    <property type="entry name" value="Tetratricopeptide repeat domain"/>
    <property type="match status" value="2"/>
</dbReference>
<feature type="repeat" description="TPR" evidence="3">
    <location>
        <begin position="282"/>
        <end position="315"/>
    </location>
</feature>
<dbReference type="InterPro" id="IPR050498">
    <property type="entry name" value="Ycf3"/>
</dbReference>
<evidence type="ECO:0000256" key="4">
    <source>
        <dbReference type="SAM" id="SignalP"/>
    </source>
</evidence>
<dbReference type="SUPFAM" id="SSF48452">
    <property type="entry name" value="TPR-like"/>
    <property type="match status" value="2"/>
</dbReference>
<evidence type="ECO:0000256" key="3">
    <source>
        <dbReference type="PROSITE-ProRule" id="PRU00339"/>
    </source>
</evidence>
<name>A0A4R6SDM0_9FIRM</name>
<dbReference type="Pfam" id="PF13432">
    <property type="entry name" value="TPR_16"/>
    <property type="match status" value="1"/>
</dbReference>
<keyword evidence="2 3" id="KW-0802">TPR repeat</keyword>
<feature type="repeat" description="TPR" evidence="3">
    <location>
        <begin position="350"/>
        <end position="383"/>
    </location>
</feature>
<feature type="repeat" description="TPR" evidence="3">
    <location>
        <begin position="180"/>
        <end position="213"/>
    </location>
</feature>
<dbReference type="RefSeq" id="WP_133529889.1">
    <property type="nucleotide sequence ID" value="NZ_SNXX01000005.1"/>
</dbReference>
<feature type="repeat" description="TPR" evidence="3">
    <location>
        <begin position="316"/>
        <end position="349"/>
    </location>
</feature>
<evidence type="ECO:0000256" key="1">
    <source>
        <dbReference type="ARBA" id="ARBA00022737"/>
    </source>
</evidence>
<dbReference type="PROSITE" id="PS50293">
    <property type="entry name" value="TPR_REGION"/>
    <property type="match status" value="1"/>
</dbReference>
<gene>
    <name evidence="5" type="ORF">C7957_10538</name>
</gene>
<evidence type="ECO:0000313" key="6">
    <source>
        <dbReference type="Proteomes" id="UP000295176"/>
    </source>
</evidence>
<dbReference type="GO" id="GO:0009279">
    <property type="term" value="C:cell outer membrane"/>
    <property type="evidence" value="ECO:0007669"/>
    <property type="project" value="TreeGrafter"/>
</dbReference>